<dbReference type="Gene3D" id="3.10.20.90">
    <property type="entry name" value="Phosphatidylinositol 3-kinase Catalytic Subunit, Chain A, domain 1"/>
    <property type="match status" value="1"/>
</dbReference>
<dbReference type="CDD" id="cd14473">
    <property type="entry name" value="FERM_B-lobe"/>
    <property type="match status" value="1"/>
</dbReference>
<evidence type="ECO:0000313" key="3">
    <source>
        <dbReference type="EMBL" id="CAG5082185.1"/>
    </source>
</evidence>
<protein>
    <submittedName>
        <fullName evidence="3">Oidioi.mRNA.OKI2018_I69.PAR.g10054.t1.cds</fullName>
    </submittedName>
    <submittedName>
        <fullName evidence="4">Oidioi.mRNA.OKI2018_I69.chrUn_7.g17246.t1.c ds</fullName>
    </submittedName>
</protein>
<dbReference type="Pfam" id="PF00373">
    <property type="entry name" value="FERM_M"/>
    <property type="match status" value="1"/>
</dbReference>
<dbReference type="InterPro" id="IPR018980">
    <property type="entry name" value="FERM_PH-like_C"/>
</dbReference>
<dbReference type="CDD" id="cd01765">
    <property type="entry name" value="FERM_F0_F1"/>
    <property type="match status" value="1"/>
</dbReference>
<dbReference type="PANTHER" id="PTHR23280:SF21">
    <property type="entry name" value="PROTEIN 4.1 HOMOLOG"/>
    <property type="match status" value="1"/>
</dbReference>
<dbReference type="SUPFAM" id="SSF47031">
    <property type="entry name" value="Second domain of FERM"/>
    <property type="match status" value="1"/>
</dbReference>
<dbReference type="Pfam" id="PF09380">
    <property type="entry name" value="FERM_C"/>
    <property type="match status" value="1"/>
</dbReference>
<dbReference type="PANTHER" id="PTHR23280">
    <property type="entry name" value="4.1 G PROTEIN"/>
    <property type="match status" value="1"/>
</dbReference>
<feature type="domain" description="FERM" evidence="2">
    <location>
        <begin position="1"/>
        <end position="227"/>
    </location>
</feature>
<evidence type="ECO:0000313" key="5">
    <source>
        <dbReference type="Proteomes" id="UP001158576"/>
    </source>
</evidence>
<evidence type="ECO:0000259" key="2">
    <source>
        <dbReference type="PROSITE" id="PS50057"/>
    </source>
</evidence>
<reference evidence="4 5" key="1">
    <citation type="submission" date="2021-04" db="EMBL/GenBank/DDBJ databases">
        <authorList>
            <person name="Bliznina A."/>
        </authorList>
    </citation>
    <scope>NUCLEOTIDE SEQUENCE [LARGE SCALE GENOMIC DNA]</scope>
</reference>
<dbReference type="CDD" id="cd13184">
    <property type="entry name" value="FERM_C_4_1_family"/>
    <property type="match status" value="1"/>
</dbReference>
<dbReference type="EMBL" id="CAJRAX010000011">
    <property type="protein sequence ID" value="CAG5114431.1"/>
    <property type="molecule type" value="Genomic_DNA"/>
</dbReference>
<dbReference type="Gene3D" id="2.30.29.30">
    <property type="entry name" value="Pleckstrin-homology domain (PH domain)/Phosphotyrosine-binding domain (PTB)"/>
    <property type="match status" value="1"/>
</dbReference>
<dbReference type="InterPro" id="IPR011993">
    <property type="entry name" value="PH-like_dom_sf"/>
</dbReference>
<dbReference type="InterPro" id="IPR035963">
    <property type="entry name" value="FERM_2"/>
</dbReference>
<dbReference type="SMART" id="SM01196">
    <property type="entry name" value="FERM_C"/>
    <property type="match status" value="1"/>
</dbReference>
<feature type="region of interest" description="Disordered" evidence="1">
    <location>
        <begin position="588"/>
        <end position="613"/>
    </location>
</feature>
<organism evidence="4 5">
    <name type="scientific">Oikopleura dioica</name>
    <name type="common">Tunicate</name>
    <dbReference type="NCBI Taxonomy" id="34765"/>
    <lineage>
        <taxon>Eukaryota</taxon>
        <taxon>Metazoa</taxon>
        <taxon>Chordata</taxon>
        <taxon>Tunicata</taxon>
        <taxon>Appendicularia</taxon>
        <taxon>Copelata</taxon>
        <taxon>Oikopleuridae</taxon>
        <taxon>Oikopleura</taxon>
    </lineage>
</organism>
<feature type="region of interest" description="Disordered" evidence="1">
    <location>
        <begin position="282"/>
        <end position="343"/>
    </location>
</feature>
<name>A0ABN7TDX5_OIKDI</name>
<dbReference type="Proteomes" id="UP001158576">
    <property type="component" value="Unassembled WGS sequence"/>
</dbReference>
<dbReference type="Gene3D" id="3.30.70.330">
    <property type="match status" value="1"/>
</dbReference>
<dbReference type="InterPro" id="IPR019748">
    <property type="entry name" value="FERM_central"/>
</dbReference>
<dbReference type="SUPFAM" id="SSF54236">
    <property type="entry name" value="Ubiquitin-like"/>
    <property type="match status" value="1"/>
</dbReference>
<dbReference type="EMBL" id="OU015568">
    <property type="protein sequence ID" value="CAG5082185.1"/>
    <property type="molecule type" value="Genomic_DNA"/>
</dbReference>
<evidence type="ECO:0000256" key="1">
    <source>
        <dbReference type="SAM" id="MobiDB-lite"/>
    </source>
</evidence>
<dbReference type="InterPro" id="IPR012677">
    <property type="entry name" value="Nucleotide-bd_a/b_plait_sf"/>
</dbReference>
<sequence length="613" mass="69089">MKKEIQVEVFGAESKILEVEKKATGQKLFDLMCDSLDIREKEYFGLYISLKNDQRKWISPEKGSLAAQAELGDAPVQYTQKDHNALVSLKLAPNVSENLMQRISDLHVAHNGLKTSKAELKYLETASKLPLYGLHQFHVRDAENTDLVLACHFGGIYIMQNTILLNRFAWPTIIELSYKRDIFYVKVRAGIVNNLETKIGFICPSTGVAKRIWLIGIDHHHFFRVETTRNTIKGRKFQRTQAELIDQVGKLKRSNTHSLDRARSLRASRLFVSSDNLTNGVSPVKKTPLKTINSNASNTLSSGPTSSATSPTPPAKPLRRSRMNLTNATSEKSISDNPSSNSAVIYGRNTIIGTDEQGLDCTAMTGFVFPTGLNLLDKKTKEIVNSKSSSSGTSNPFCPEISNRRRVVAKSDEKLLVPDAKRRERYNQEKEDRVKFFKDGNSRSFEVQGDNIKGRLLNYEAHQQEELRNQIVKSIVISEKKKRKEEAKAKVERAKSSTKPTAVMIRGLREKTFRKDFIRSHMEKFGEIVKISSVQGHARAVMVRFAEYKSALKVHKQFNNPEIKIFPRFPNAEIKLVKSESKRQLPRVPAFAPVPDTPVMSPAPSPASFTSFQ</sequence>
<gene>
    <name evidence="3" type="ORF">OKIOD_LOCUS1612</name>
    <name evidence="4" type="ORF">OKIOD_LOCUS17249</name>
</gene>
<proteinExistence type="predicted"/>
<dbReference type="InterPro" id="IPR029071">
    <property type="entry name" value="Ubiquitin-like_domsf"/>
</dbReference>
<dbReference type="SUPFAM" id="SSF54928">
    <property type="entry name" value="RNA-binding domain, RBD"/>
    <property type="match status" value="1"/>
</dbReference>
<feature type="compositionally biased region" description="Low complexity" evidence="1">
    <location>
        <begin position="299"/>
        <end position="310"/>
    </location>
</feature>
<dbReference type="InterPro" id="IPR018979">
    <property type="entry name" value="FERM_N"/>
</dbReference>
<keyword evidence="5" id="KW-1185">Reference proteome</keyword>
<dbReference type="Pfam" id="PF09379">
    <property type="entry name" value="FERM_N"/>
    <property type="match status" value="1"/>
</dbReference>
<dbReference type="PROSITE" id="PS50057">
    <property type="entry name" value="FERM_3"/>
    <property type="match status" value="1"/>
</dbReference>
<dbReference type="InterPro" id="IPR035979">
    <property type="entry name" value="RBD_domain_sf"/>
</dbReference>
<evidence type="ECO:0000313" key="4">
    <source>
        <dbReference type="EMBL" id="CAG5114431.1"/>
    </source>
</evidence>
<dbReference type="SUPFAM" id="SSF50729">
    <property type="entry name" value="PH domain-like"/>
    <property type="match status" value="1"/>
</dbReference>
<feature type="compositionally biased region" description="Polar residues" evidence="1">
    <location>
        <begin position="323"/>
        <end position="343"/>
    </location>
</feature>
<dbReference type="Proteomes" id="UP001158576">
    <property type="component" value="Chromosome PAR"/>
</dbReference>
<dbReference type="InterPro" id="IPR000299">
    <property type="entry name" value="FERM_domain"/>
</dbReference>
<accession>A0ABN7TDX5</accession>